<feature type="non-terminal residue" evidence="1">
    <location>
        <position position="160"/>
    </location>
</feature>
<evidence type="ECO:0000313" key="2">
    <source>
        <dbReference type="Proteomes" id="UP001153636"/>
    </source>
</evidence>
<sequence length="160" mass="18174">MEFGLDKCKIIDLKKGTLNSSNNFNMDNDKVIESLNPGDNYKYLGIMQLRGINHSEIKVKLIDDFKKRIQAICKTNLTSANKIKAINTYAIPTLTYSFGIIKWSATDLESICRTTRVILTKYRMHHPNSAIERISLPIDVGGVGILDIHRLHQSQIKSLR</sequence>
<dbReference type="PANTHER" id="PTHR35450">
    <property type="entry name" value="REVERSE TRANSCRIPTASE DOMAIN-CONTAINING PROTEIN"/>
    <property type="match status" value="1"/>
</dbReference>
<gene>
    <name evidence="1" type="ORF">PSYICH_LOCUS1</name>
</gene>
<reference evidence="1" key="1">
    <citation type="submission" date="2022-01" db="EMBL/GenBank/DDBJ databases">
        <authorList>
            <person name="King R."/>
        </authorList>
    </citation>
    <scope>NUCLEOTIDE SEQUENCE</scope>
</reference>
<accession>A0A9P0CEB7</accession>
<evidence type="ECO:0000313" key="1">
    <source>
        <dbReference type="EMBL" id="CAH1099173.1"/>
    </source>
</evidence>
<name>A0A9P0CEB7_9CUCU</name>
<dbReference type="Proteomes" id="UP001153636">
    <property type="component" value="Chromosome 1"/>
</dbReference>
<dbReference type="OrthoDB" id="6761232at2759"/>
<dbReference type="PANTHER" id="PTHR35450:SF2">
    <property type="entry name" value="REVERSE TRANSCRIPTASE DOMAIN-CONTAINING PROTEIN"/>
    <property type="match status" value="1"/>
</dbReference>
<keyword evidence="2" id="KW-1185">Reference proteome</keyword>
<protein>
    <submittedName>
        <fullName evidence="1">Uncharacterized protein</fullName>
    </submittedName>
</protein>
<dbReference type="AlphaFoldDB" id="A0A9P0CEB7"/>
<dbReference type="EMBL" id="OV651813">
    <property type="protein sequence ID" value="CAH1099173.1"/>
    <property type="molecule type" value="Genomic_DNA"/>
</dbReference>
<organism evidence="1 2">
    <name type="scientific">Psylliodes chrysocephalus</name>
    <dbReference type="NCBI Taxonomy" id="3402493"/>
    <lineage>
        <taxon>Eukaryota</taxon>
        <taxon>Metazoa</taxon>
        <taxon>Ecdysozoa</taxon>
        <taxon>Arthropoda</taxon>
        <taxon>Hexapoda</taxon>
        <taxon>Insecta</taxon>
        <taxon>Pterygota</taxon>
        <taxon>Neoptera</taxon>
        <taxon>Endopterygota</taxon>
        <taxon>Coleoptera</taxon>
        <taxon>Polyphaga</taxon>
        <taxon>Cucujiformia</taxon>
        <taxon>Chrysomeloidea</taxon>
        <taxon>Chrysomelidae</taxon>
        <taxon>Galerucinae</taxon>
        <taxon>Alticini</taxon>
        <taxon>Psylliodes</taxon>
    </lineage>
</organism>
<proteinExistence type="predicted"/>